<proteinExistence type="predicted"/>
<dbReference type="EMBL" id="JAYKXP010000107">
    <property type="protein sequence ID" value="KAK7026070.1"/>
    <property type="molecule type" value="Genomic_DNA"/>
</dbReference>
<gene>
    <name evidence="2" type="ORF">VNI00_015716</name>
</gene>
<feature type="compositionally biased region" description="Polar residues" evidence="1">
    <location>
        <begin position="352"/>
        <end position="362"/>
    </location>
</feature>
<evidence type="ECO:0000313" key="2">
    <source>
        <dbReference type="EMBL" id="KAK7026070.1"/>
    </source>
</evidence>
<protein>
    <submittedName>
        <fullName evidence="2">Uncharacterized protein</fullName>
    </submittedName>
</protein>
<sequence>MSFNSSEVFVRGHAINNVEGNQVNHSQAITAEVVHINSQREIERTEYDEFEEVKRGQIYTLKQLHTEEIRRWWEWEWELEDGELVRKRNRSTQRTICTVQVRPDQQTKYTAVIYEGNDADFFWKRDFERFSRAGLGKPEVWQLYGLNRSKIPFLIFHDVIVAPPDFELSTPRFGHQRYPIAFKDLPSVYLFIYSPPLSISERISWEKGHTQTHFWSLDKNGQSEMSEEECRRWGIPELGQSLHWHSMELLSWPTDVYTALCKWQVARGFDPTTADWAQSQGCTELEVIGGKEEEARFEGVHDYVSYLRKLHEQAQMIKLNDILESTAFLCDPSLHSPESTPRASHLDEQGLPEQNDSSSVQETPKEETKRASWWSWEAVTGSGISAFMC</sequence>
<feature type="region of interest" description="Disordered" evidence="1">
    <location>
        <begin position="334"/>
        <end position="372"/>
    </location>
</feature>
<name>A0AAW0BIY8_9AGAR</name>
<dbReference type="AlphaFoldDB" id="A0AAW0BIY8"/>
<evidence type="ECO:0000313" key="3">
    <source>
        <dbReference type="Proteomes" id="UP001383192"/>
    </source>
</evidence>
<accession>A0AAW0BIY8</accession>
<organism evidence="2 3">
    <name type="scientific">Paramarasmius palmivorus</name>
    <dbReference type="NCBI Taxonomy" id="297713"/>
    <lineage>
        <taxon>Eukaryota</taxon>
        <taxon>Fungi</taxon>
        <taxon>Dikarya</taxon>
        <taxon>Basidiomycota</taxon>
        <taxon>Agaricomycotina</taxon>
        <taxon>Agaricomycetes</taxon>
        <taxon>Agaricomycetidae</taxon>
        <taxon>Agaricales</taxon>
        <taxon>Marasmiineae</taxon>
        <taxon>Marasmiaceae</taxon>
        <taxon>Paramarasmius</taxon>
    </lineage>
</organism>
<evidence type="ECO:0000256" key="1">
    <source>
        <dbReference type="SAM" id="MobiDB-lite"/>
    </source>
</evidence>
<dbReference type="Proteomes" id="UP001383192">
    <property type="component" value="Unassembled WGS sequence"/>
</dbReference>
<reference evidence="2 3" key="1">
    <citation type="submission" date="2024-01" db="EMBL/GenBank/DDBJ databases">
        <title>A draft genome for a cacao thread blight-causing isolate of Paramarasmius palmivorus.</title>
        <authorList>
            <person name="Baruah I.K."/>
            <person name="Bukari Y."/>
            <person name="Amoako-Attah I."/>
            <person name="Meinhardt L.W."/>
            <person name="Bailey B.A."/>
            <person name="Cohen S.P."/>
        </authorList>
    </citation>
    <scope>NUCLEOTIDE SEQUENCE [LARGE SCALE GENOMIC DNA]</scope>
    <source>
        <strain evidence="2 3">GH-12</strain>
    </source>
</reference>
<keyword evidence="3" id="KW-1185">Reference proteome</keyword>
<comment type="caution">
    <text evidence="2">The sequence shown here is derived from an EMBL/GenBank/DDBJ whole genome shotgun (WGS) entry which is preliminary data.</text>
</comment>